<dbReference type="RefSeq" id="WP_096745869.1">
    <property type="nucleotide sequence ID" value="NZ_CATVXE010000015.1"/>
</dbReference>
<dbReference type="EMBL" id="CATVXE010000015">
    <property type="protein sequence ID" value="CAJ0689590.1"/>
    <property type="molecule type" value="Genomic_DNA"/>
</dbReference>
<feature type="region of interest" description="Disordered" evidence="1">
    <location>
        <begin position="77"/>
        <end position="96"/>
    </location>
</feature>
<dbReference type="Proteomes" id="UP001190002">
    <property type="component" value="Unassembled WGS sequence"/>
</dbReference>
<proteinExistence type="predicted"/>
<dbReference type="EMBL" id="CAUDKV010000014">
    <property type="protein sequence ID" value="CAJ0881817.1"/>
    <property type="molecule type" value="Genomic_DNA"/>
</dbReference>
<evidence type="ECO:0000313" key="3">
    <source>
        <dbReference type="EMBL" id="CAJ0881817.1"/>
    </source>
</evidence>
<evidence type="ECO:0000256" key="1">
    <source>
        <dbReference type="SAM" id="MobiDB-lite"/>
    </source>
</evidence>
<organism evidence="2 4">
    <name type="scientific">Ralstonia mannitolilytica</name>
    <dbReference type="NCBI Taxonomy" id="105219"/>
    <lineage>
        <taxon>Bacteria</taxon>
        <taxon>Pseudomonadati</taxon>
        <taxon>Pseudomonadota</taxon>
        <taxon>Betaproteobacteria</taxon>
        <taxon>Burkholderiales</taxon>
        <taxon>Burkholderiaceae</taxon>
        <taxon>Ralstonia</taxon>
    </lineage>
</organism>
<name>A0AAD2AUZ5_9RALS</name>
<evidence type="ECO:0000313" key="5">
    <source>
        <dbReference type="Proteomes" id="UP001190452"/>
    </source>
</evidence>
<keyword evidence="5" id="KW-1185">Reference proteome</keyword>
<feature type="compositionally biased region" description="Low complexity" evidence="1">
    <location>
        <begin position="84"/>
        <end position="96"/>
    </location>
</feature>
<evidence type="ECO:0000313" key="4">
    <source>
        <dbReference type="Proteomes" id="UP001190002"/>
    </source>
</evidence>
<dbReference type="Proteomes" id="UP001190452">
    <property type="component" value="Unassembled WGS sequence"/>
</dbReference>
<comment type="caution">
    <text evidence="2">The sequence shown here is derived from an EMBL/GenBank/DDBJ whole genome shotgun (WGS) entry which is preliminary data.</text>
</comment>
<sequence>MPHAPLHPNHRTPAPRACRDVAHLHVPRYAARGAWHAHAAEPAPREPDSVGAQTVFYVARGVAVLLAAVAVGLGAASEEAGQVSAPSSASSQTTAR</sequence>
<protein>
    <submittedName>
        <fullName evidence="2">Uncharacterized protein</fullName>
    </submittedName>
</protein>
<dbReference type="AlphaFoldDB" id="A0AAD2AUZ5"/>
<gene>
    <name evidence="3" type="ORF">R77569_03297</name>
    <name evidence="2" type="ORF">R77591_03442</name>
</gene>
<evidence type="ECO:0000313" key="2">
    <source>
        <dbReference type="EMBL" id="CAJ0689590.1"/>
    </source>
</evidence>
<accession>A0AAD2AUZ5</accession>
<reference evidence="2 5" key="1">
    <citation type="submission" date="2023-07" db="EMBL/GenBank/DDBJ databases">
        <authorList>
            <person name="Peeters C."/>
        </authorList>
    </citation>
    <scope>NUCLEOTIDE SEQUENCE</scope>
    <source>
        <strain evidence="3 5">R-77569</strain>
        <strain evidence="2">R-77591</strain>
    </source>
</reference>